<comment type="catalytic activity">
    <reaction evidence="18">
        <text>L-seryl-[protein] + ATP = O-phospho-L-seryl-[protein] + ADP + H(+)</text>
        <dbReference type="Rhea" id="RHEA:17989"/>
        <dbReference type="Rhea" id="RHEA-COMP:9863"/>
        <dbReference type="Rhea" id="RHEA-COMP:11604"/>
        <dbReference type="ChEBI" id="CHEBI:15378"/>
        <dbReference type="ChEBI" id="CHEBI:29999"/>
        <dbReference type="ChEBI" id="CHEBI:30616"/>
        <dbReference type="ChEBI" id="CHEBI:83421"/>
        <dbReference type="ChEBI" id="CHEBI:456216"/>
        <dbReference type="EC" id="2.7.11.1"/>
    </reaction>
</comment>
<keyword evidence="10 19" id="KW-0547">Nucleotide-binding</keyword>
<dbReference type="Pfam" id="PF00069">
    <property type="entry name" value="Pkinase"/>
    <property type="match status" value="1"/>
</dbReference>
<reference evidence="23 24" key="1">
    <citation type="submission" date="2024-04" db="EMBL/GenBank/DDBJ databases">
        <title>Genome assembly C_amara_ONT_v2.</title>
        <authorList>
            <person name="Yant L."/>
            <person name="Moore C."/>
            <person name="Slenker M."/>
        </authorList>
    </citation>
    <scope>NUCLEOTIDE SEQUENCE [LARGE SCALE GENOMIC DNA]</scope>
    <source>
        <tissue evidence="23">Leaf</tissue>
    </source>
</reference>
<dbReference type="FunFam" id="1.10.510.10:FF:000067">
    <property type="entry name" value="calcium-dependent protein kinase 13"/>
    <property type="match status" value="1"/>
</dbReference>
<dbReference type="InterPro" id="IPR002048">
    <property type="entry name" value="EF_hand_dom"/>
</dbReference>
<dbReference type="CDD" id="cd00051">
    <property type="entry name" value="EFh"/>
    <property type="match status" value="1"/>
</dbReference>
<feature type="domain" description="EF-hand" evidence="22">
    <location>
        <begin position="473"/>
        <end position="508"/>
    </location>
</feature>
<evidence type="ECO:0000259" key="22">
    <source>
        <dbReference type="PROSITE" id="PS50222"/>
    </source>
</evidence>
<gene>
    <name evidence="23" type="ORF">V5N11_014022</name>
</gene>
<dbReference type="InterPro" id="IPR011992">
    <property type="entry name" value="EF-hand-dom_pair"/>
</dbReference>
<evidence type="ECO:0000256" key="3">
    <source>
        <dbReference type="ARBA" id="ARBA00012513"/>
    </source>
</evidence>
<dbReference type="InterPro" id="IPR050205">
    <property type="entry name" value="CDPK_Ser/Thr_kinases"/>
</dbReference>
<proteinExistence type="inferred from homology"/>
<feature type="region of interest" description="Disordered" evidence="20">
    <location>
        <begin position="1"/>
        <end position="39"/>
    </location>
</feature>
<dbReference type="SMART" id="SM00054">
    <property type="entry name" value="EFh"/>
    <property type="match status" value="4"/>
</dbReference>
<dbReference type="Gene3D" id="3.30.200.20">
    <property type="entry name" value="Phosphorylase Kinase, domain 1"/>
    <property type="match status" value="1"/>
</dbReference>
<comment type="subcellular location">
    <subcellularLocation>
        <location evidence="1">Membrane</location>
        <topology evidence="1">Lipid-anchor</topology>
    </subcellularLocation>
</comment>
<keyword evidence="24" id="KW-1185">Reference proteome</keyword>
<evidence type="ECO:0000256" key="17">
    <source>
        <dbReference type="ARBA" id="ARBA00047899"/>
    </source>
</evidence>
<dbReference type="SUPFAM" id="SSF47473">
    <property type="entry name" value="EF-hand"/>
    <property type="match status" value="1"/>
</dbReference>
<evidence type="ECO:0000256" key="11">
    <source>
        <dbReference type="ARBA" id="ARBA00022777"/>
    </source>
</evidence>
<dbReference type="PROSITE" id="PS50011">
    <property type="entry name" value="PROTEIN_KINASE_DOM"/>
    <property type="match status" value="1"/>
</dbReference>
<dbReference type="Pfam" id="PF13499">
    <property type="entry name" value="EF-hand_7"/>
    <property type="match status" value="2"/>
</dbReference>
<dbReference type="PANTHER" id="PTHR24349">
    <property type="entry name" value="SERINE/THREONINE-PROTEIN KINASE"/>
    <property type="match status" value="1"/>
</dbReference>
<evidence type="ECO:0000256" key="5">
    <source>
        <dbReference type="ARBA" id="ARBA00022553"/>
    </source>
</evidence>
<evidence type="ECO:0000256" key="10">
    <source>
        <dbReference type="ARBA" id="ARBA00022741"/>
    </source>
</evidence>
<keyword evidence="7" id="KW-0519">Myristate</keyword>
<keyword evidence="14" id="KW-0472">Membrane</keyword>
<comment type="caution">
    <text evidence="23">The sequence shown here is derived from an EMBL/GenBank/DDBJ whole genome shotgun (WGS) entry which is preliminary data.</text>
</comment>
<dbReference type="InterPro" id="IPR011009">
    <property type="entry name" value="Kinase-like_dom_sf"/>
</dbReference>
<dbReference type="PROSITE" id="PS50222">
    <property type="entry name" value="EF_HAND_2"/>
    <property type="match status" value="4"/>
</dbReference>
<evidence type="ECO:0000256" key="9">
    <source>
        <dbReference type="ARBA" id="ARBA00022737"/>
    </source>
</evidence>
<comment type="catalytic activity">
    <reaction evidence="17">
        <text>L-threonyl-[protein] + ATP = O-phospho-L-threonyl-[protein] + ADP + H(+)</text>
        <dbReference type="Rhea" id="RHEA:46608"/>
        <dbReference type="Rhea" id="RHEA-COMP:11060"/>
        <dbReference type="Rhea" id="RHEA-COMP:11605"/>
        <dbReference type="ChEBI" id="CHEBI:15378"/>
        <dbReference type="ChEBI" id="CHEBI:30013"/>
        <dbReference type="ChEBI" id="CHEBI:30616"/>
        <dbReference type="ChEBI" id="CHEBI:61977"/>
        <dbReference type="ChEBI" id="CHEBI:456216"/>
        <dbReference type="EC" id="2.7.11.1"/>
    </reaction>
</comment>
<feature type="domain" description="Protein kinase" evidence="21">
    <location>
        <begin position="64"/>
        <end position="322"/>
    </location>
</feature>
<evidence type="ECO:0000256" key="8">
    <source>
        <dbReference type="ARBA" id="ARBA00022723"/>
    </source>
</evidence>
<dbReference type="SUPFAM" id="SSF56112">
    <property type="entry name" value="Protein kinase-like (PK-like)"/>
    <property type="match status" value="1"/>
</dbReference>
<accession>A0ABD1B9U5</accession>
<evidence type="ECO:0000313" key="23">
    <source>
        <dbReference type="EMBL" id="KAL1207856.1"/>
    </source>
</evidence>
<evidence type="ECO:0000256" key="16">
    <source>
        <dbReference type="ARBA" id="ARBA00024334"/>
    </source>
</evidence>
<dbReference type="Gene3D" id="1.10.510.10">
    <property type="entry name" value="Transferase(Phosphotransferase) domain 1"/>
    <property type="match status" value="1"/>
</dbReference>
<feature type="binding site" evidence="19">
    <location>
        <position position="93"/>
    </location>
    <ligand>
        <name>ATP</name>
        <dbReference type="ChEBI" id="CHEBI:30616"/>
    </ligand>
</feature>
<keyword evidence="4" id="KW-0723">Serine/threonine-protein kinase</keyword>
<keyword evidence="8" id="KW-0479">Metal-binding</keyword>
<dbReference type="CDD" id="cd05117">
    <property type="entry name" value="STKc_CAMK"/>
    <property type="match status" value="1"/>
</dbReference>
<dbReference type="InterPro" id="IPR018247">
    <property type="entry name" value="EF_Hand_1_Ca_BS"/>
</dbReference>
<dbReference type="InterPro" id="IPR017441">
    <property type="entry name" value="Protein_kinase_ATP_BS"/>
</dbReference>
<sequence length="546" mass="61709">MGNCNACVKPDSKESKPTQKPKKNNRDRKLNPFTGDLVRSPVPTRALNKDVIPTSHRTQISDKYILGRELGRGEFGITFLCTDRETHEALACKSISKRKLRTAIDVEDVRREVAIMSTLPEHPNLVKLKATYEDNENVHIVMELCEGGELFDRIVARGHYTERAAAAVARTIGEVVMLCHSNGVMHRDLKPENFLFANKKENSALKAIDFGLSVFFKPGDKFTEIVGSPYYMAPEVLKRDYGPEVDVWSAGVIIYILLCGVPPFWAETEQGVALAILRGVLDFKRDPWPQISESAKSLVRQMLDPDPTKRLTAQQVLAHPWVQNAKKAPNVPLGDIVRSRLKQFSMMNRFKKKVLRVIAEHLSIQEVEVIKDMFSLMDDDNDGKITYLELKAGLQKVGSQLGEPEIKMLMEVADVDGNGFLDYGEFVAVIIHLQKIENDELFKLAFMFFDKDGSTYIELDELREALTDESGEPDVSVLNDIMREVDTDKDGRINYDEFVAMMKAGTDWRKASRQYSRERFKSLSVNLMKDGSLHLHDTLTGQTVPV</sequence>
<dbReference type="EC" id="2.7.11.1" evidence="3"/>
<evidence type="ECO:0000256" key="13">
    <source>
        <dbReference type="ARBA" id="ARBA00022840"/>
    </source>
</evidence>
<keyword evidence="15" id="KW-0449">Lipoprotein</keyword>
<dbReference type="FunFam" id="3.30.200.20:FF:000004">
    <property type="entry name" value="Calcium-dependent protein kinase 1"/>
    <property type="match status" value="1"/>
</dbReference>
<keyword evidence="11 23" id="KW-0418">Kinase</keyword>
<name>A0ABD1B9U5_CARAN</name>
<evidence type="ECO:0000256" key="7">
    <source>
        <dbReference type="ARBA" id="ARBA00022707"/>
    </source>
</evidence>
<keyword evidence="12" id="KW-0106">Calcium</keyword>
<dbReference type="Proteomes" id="UP001558713">
    <property type="component" value="Unassembled WGS sequence"/>
</dbReference>
<dbReference type="Gene3D" id="1.10.238.10">
    <property type="entry name" value="EF-hand"/>
    <property type="match status" value="1"/>
</dbReference>
<evidence type="ECO:0000256" key="2">
    <source>
        <dbReference type="ARBA" id="ARBA00005354"/>
    </source>
</evidence>
<evidence type="ECO:0000256" key="6">
    <source>
        <dbReference type="ARBA" id="ARBA00022679"/>
    </source>
</evidence>
<dbReference type="InterPro" id="IPR008271">
    <property type="entry name" value="Ser/Thr_kinase_AS"/>
</dbReference>
<dbReference type="GO" id="GO:0004674">
    <property type="term" value="F:protein serine/threonine kinase activity"/>
    <property type="evidence" value="ECO:0007669"/>
    <property type="project" value="UniProtKB-KW"/>
</dbReference>
<dbReference type="SMART" id="SM00220">
    <property type="entry name" value="S_TKc"/>
    <property type="match status" value="1"/>
</dbReference>
<dbReference type="EMBL" id="JBANAX010000465">
    <property type="protein sequence ID" value="KAL1207856.1"/>
    <property type="molecule type" value="Genomic_DNA"/>
</dbReference>
<feature type="domain" description="EF-hand" evidence="22">
    <location>
        <begin position="437"/>
        <end position="472"/>
    </location>
</feature>
<organism evidence="23 24">
    <name type="scientific">Cardamine amara subsp. amara</name>
    <dbReference type="NCBI Taxonomy" id="228776"/>
    <lineage>
        <taxon>Eukaryota</taxon>
        <taxon>Viridiplantae</taxon>
        <taxon>Streptophyta</taxon>
        <taxon>Embryophyta</taxon>
        <taxon>Tracheophyta</taxon>
        <taxon>Spermatophyta</taxon>
        <taxon>Magnoliopsida</taxon>
        <taxon>eudicotyledons</taxon>
        <taxon>Gunneridae</taxon>
        <taxon>Pentapetalae</taxon>
        <taxon>rosids</taxon>
        <taxon>malvids</taxon>
        <taxon>Brassicales</taxon>
        <taxon>Brassicaceae</taxon>
        <taxon>Cardamineae</taxon>
        <taxon>Cardamine</taxon>
    </lineage>
</organism>
<evidence type="ECO:0000256" key="14">
    <source>
        <dbReference type="ARBA" id="ARBA00023136"/>
    </source>
</evidence>
<feature type="domain" description="EF-hand" evidence="22">
    <location>
        <begin position="365"/>
        <end position="400"/>
    </location>
</feature>
<protein>
    <recommendedName>
        <fullName evidence="3">non-specific serine/threonine protein kinase</fullName>
        <ecNumber evidence="3">2.7.11.1</ecNumber>
    </recommendedName>
</protein>
<dbReference type="InterPro" id="IPR000719">
    <property type="entry name" value="Prot_kinase_dom"/>
</dbReference>
<dbReference type="PROSITE" id="PS00107">
    <property type="entry name" value="PROTEIN_KINASE_ATP"/>
    <property type="match status" value="1"/>
</dbReference>
<comment type="similarity">
    <text evidence="2">Belongs to the protein kinase superfamily. CAMK Ser/Thr protein kinase family. CaMK subfamily.</text>
</comment>
<dbReference type="GO" id="GO:0005524">
    <property type="term" value="F:ATP binding"/>
    <property type="evidence" value="ECO:0007669"/>
    <property type="project" value="UniProtKB-UniRule"/>
</dbReference>
<keyword evidence="13 19" id="KW-0067">ATP-binding</keyword>
<dbReference type="FunFam" id="1.10.238.10:FF:000050">
    <property type="entry name" value="Calcium-dependent protein kinase 7"/>
    <property type="match status" value="1"/>
</dbReference>
<evidence type="ECO:0000256" key="12">
    <source>
        <dbReference type="ARBA" id="ARBA00022837"/>
    </source>
</evidence>
<keyword evidence="9" id="KW-0677">Repeat</keyword>
<evidence type="ECO:0000256" key="18">
    <source>
        <dbReference type="ARBA" id="ARBA00048679"/>
    </source>
</evidence>
<evidence type="ECO:0000256" key="4">
    <source>
        <dbReference type="ARBA" id="ARBA00022527"/>
    </source>
</evidence>
<evidence type="ECO:0000313" key="24">
    <source>
        <dbReference type="Proteomes" id="UP001558713"/>
    </source>
</evidence>
<evidence type="ECO:0000256" key="19">
    <source>
        <dbReference type="PROSITE-ProRule" id="PRU10141"/>
    </source>
</evidence>
<keyword evidence="6" id="KW-0808">Transferase</keyword>
<evidence type="ECO:0000256" key="20">
    <source>
        <dbReference type="SAM" id="MobiDB-lite"/>
    </source>
</evidence>
<dbReference type="AlphaFoldDB" id="A0ABD1B9U5"/>
<dbReference type="PROSITE" id="PS00108">
    <property type="entry name" value="PROTEIN_KINASE_ST"/>
    <property type="match status" value="1"/>
</dbReference>
<keyword evidence="5" id="KW-0597">Phosphoprotein</keyword>
<feature type="domain" description="EF-hand" evidence="22">
    <location>
        <begin position="401"/>
        <end position="436"/>
    </location>
</feature>
<comment type="similarity">
    <text evidence="16">Belongs to the protein kinase superfamily. Ser/Thr protein kinase family. CDPK subfamily.</text>
</comment>
<evidence type="ECO:0000259" key="21">
    <source>
        <dbReference type="PROSITE" id="PS50011"/>
    </source>
</evidence>
<dbReference type="GO" id="GO:0046872">
    <property type="term" value="F:metal ion binding"/>
    <property type="evidence" value="ECO:0007669"/>
    <property type="project" value="UniProtKB-KW"/>
</dbReference>
<evidence type="ECO:0000256" key="15">
    <source>
        <dbReference type="ARBA" id="ARBA00023288"/>
    </source>
</evidence>
<dbReference type="GO" id="GO:0016020">
    <property type="term" value="C:membrane"/>
    <property type="evidence" value="ECO:0007669"/>
    <property type="project" value="UniProtKB-SubCell"/>
</dbReference>
<evidence type="ECO:0000256" key="1">
    <source>
        <dbReference type="ARBA" id="ARBA00004635"/>
    </source>
</evidence>
<dbReference type="PROSITE" id="PS00018">
    <property type="entry name" value="EF_HAND_1"/>
    <property type="match status" value="3"/>
</dbReference>